<evidence type="ECO:0000313" key="6">
    <source>
        <dbReference type="EMBL" id="GHF36299.1"/>
    </source>
</evidence>
<dbReference type="InterPro" id="IPR019921">
    <property type="entry name" value="Lucif-like_OxRdtase_Rv2161c"/>
</dbReference>
<keyword evidence="4" id="KW-0503">Monooxygenase</keyword>
<name>A0A8H9IN51_9PSEU</name>
<dbReference type="InterPro" id="IPR036661">
    <property type="entry name" value="Luciferase-like_sf"/>
</dbReference>
<reference evidence="6" key="2">
    <citation type="submission" date="2020-09" db="EMBL/GenBank/DDBJ databases">
        <authorList>
            <person name="Sun Q."/>
            <person name="Zhou Y."/>
        </authorList>
    </citation>
    <scope>NUCLEOTIDE SEQUENCE</scope>
    <source>
        <strain evidence="6">CGMCC 4.7679</strain>
    </source>
</reference>
<evidence type="ECO:0000256" key="1">
    <source>
        <dbReference type="ARBA" id="ARBA00022630"/>
    </source>
</evidence>
<dbReference type="Gene3D" id="3.20.20.30">
    <property type="entry name" value="Luciferase-like domain"/>
    <property type="match status" value="1"/>
</dbReference>
<evidence type="ECO:0000313" key="7">
    <source>
        <dbReference type="Proteomes" id="UP000658656"/>
    </source>
</evidence>
<dbReference type="PANTHER" id="PTHR30011:SF16">
    <property type="entry name" value="C2H2 FINGER DOMAIN TRANSCRIPTION FACTOR (EUROFUNG)-RELATED"/>
    <property type="match status" value="1"/>
</dbReference>
<evidence type="ECO:0000256" key="2">
    <source>
        <dbReference type="ARBA" id="ARBA00022643"/>
    </source>
</evidence>
<keyword evidence="3" id="KW-0560">Oxidoreductase</keyword>
<dbReference type="GO" id="GO:0016705">
    <property type="term" value="F:oxidoreductase activity, acting on paired donors, with incorporation or reduction of molecular oxygen"/>
    <property type="evidence" value="ECO:0007669"/>
    <property type="project" value="InterPro"/>
</dbReference>
<accession>A0A8H9IN51</accession>
<dbReference type="PANTHER" id="PTHR30011">
    <property type="entry name" value="ALKANESULFONATE MONOOXYGENASE-RELATED"/>
    <property type="match status" value="1"/>
</dbReference>
<keyword evidence="2" id="KW-0288">FMN</keyword>
<reference evidence="6" key="1">
    <citation type="journal article" date="2014" name="Int. J. Syst. Evol. Microbiol.">
        <title>Complete genome sequence of Corynebacterium casei LMG S-19264T (=DSM 44701T), isolated from a smear-ripened cheese.</title>
        <authorList>
            <consortium name="US DOE Joint Genome Institute (JGI-PGF)"/>
            <person name="Walter F."/>
            <person name="Albersmeier A."/>
            <person name="Kalinowski J."/>
            <person name="Ruckert C."/>
        </authorList>
    </citation>
    <scope>NUCLEOTIDE SEQUENCE</scope>
    <source>
        <strain evidence="6">CGMCC 4.7679</strain>
    </source>
</reference>
<dbReference type="AlphaFoldDB" id="A0A8H9IN51"/>
<keyword evidence="1" id="KW-0285">Flavoprotein</keyword>
<dbReference type="EMBL" id="BNAV01000001">
    <property type="protein sequence ID" value="GHF36299.1"/>
    <property type="molecule type" value="Genomic_DNA"/>
</dbReference>
<dbReference type="Proteomes" id="UP000658656">
    <property type="component" value="Unassembled WGS sequence"/>
</dbReference>
<proteinExistence type="predicted"/>
<dbReference type="OrthoDB" id="4074025at2"/>
<sequence length="286" mass="30530">MTSAPPPVQLGITLGRLNPAAWEGAAVLADRLGFESVWMSDHLAIPYRLDGQLAGARAEDKLAPGTPLFDPPSYLSFLAGRTSRVKLGTLVYLLGLRHPFVSARGFATLDTVSRGRALAGVGAGWLRSEFEVAGIDPAARGRLLDEAIGVVRRLWTDEAVASDGPFFPFEAVGFEPKPARPIPILVGGESRRALARAAEHGDGWLGMSHDPASAKSRVEELRELRARGRRAGEPFTITVLARDPGPGDLDAYALAGVDRVIVAPWRSSRTAEEDLRAYAAHVALGA</sequence>
<dbReference type="GO" id="GO:0004497">
    <property type="term" value="F:monooxygenase activity"/>
    <property type="evidence" value="ECO:0007669"/>
    <property type="project" value="UniProtKB-KW"/>
</dbReference>
<dbReference type="InterPro" id="IPR011251">
    <property type="entry name" value="Luciferase-like_dom"/>
</dbReference>
<protein>
    <submittedName>
        <fullName evidence="6">LLM class F420-dependent oxidoreductase</fullName>
    </submittedName>
</protein>
<dbReference type="SUPFAM" id="SSF51679">
    <property type="entry name" value="Bacterial luciferase-like"/>
    <property type="match status" value="1"/>
</dbReference>
<evidence type="ECO:0000259" key="5">
    <source>
        <dbReference type="Pfam" id="PF00296"/>
    </source>
</evidence>
<dbReference type="RefSeq" id="WP_145936393.1">
    <property type="nucleotide sequence ID" value="NZ_BNAV01000001.1"/>
</dbReference>
<evidence type="ECO:0000256" key="4">
    <source>
        <dbReference type="ARBA" id="ARBA00023033"/>
    </source>
</evidence>
<feature type="domain" description="Luciferase-like" evidence="5">
    <location>
        <begin position="22"/>
        <end position="242"/>
    </location>
</feature>
<keyword evidence="7" id="KW-1185">Reference proteome</keyword>
<dbReference type="InterPro" id="IPR051260">
    <property type="entry name" value="Diverse_substr_monoxygenases"/>
</dbReference>
<dbReference type="Pfam" id="PF00296">
    <property type="entry name" value="Bac_luciferase"/>
    <property type="match status" value="1"/>
</dbReference>
<comment type="caution">
    <text evidence="6">The sequence shown here is derived from an EMBL/GenBank/DDBJ whole genome shotgun (WGS) entry which is preliminary data.</text>
</comment>
<evidence type="ECO:0000256" key="3">
    <source>
        <dbReference type="ARBA" id="ARBA00023002"/>
    </source>
</evidence>
<organism evidence="6 7">
    <name type="scientific">Amycolatopsis bartoniae</name>
    <dbReference type="NCBI Taxonomy" id="941986"/>
    <lineage>
        <taxon>Bacteria</taxon>
        <taxon>Bacillati</taxon>
        <taxon>Actinomycetota</taxon>
        <taxon>Actinomycetes</taxon>
        <taxon>Pseudonocardiales</taxon>
        <taxon>Pseudonocardiaceae</taxon>
        <taxon>Amycolatopsis</taxon>
    </lineage>
</organism>
<gene>
    <name evidence="6" type="ORF">GCM10017566_06720</name>
</gene>
<dbReference type="NCBIfam" id="TIGR03619">
    <property type="entry name" value="F420_Rv2161c"/>
    <property type="match status" value="1"/>
</dbReference>